<dbReference type="PANTHER" id="PTHR23507:SF1">
    <property type="entry name" value="FI18259P1-RELATED"/>
    <property type="match status" value="1"/>
</dbReference>
<evidence type="ECO:0000256" key="3">
    <source>
        <dbReference type="ARBA" id="ARBA00022989"/>
    </source>
</evidence>
<dbReference type="SUPFAM" id="SSF103473">
    <property type="entry name" value="MFS general substrate transporter"/>
    <property type="match status" value="1"/>
</dbReference>
<sequence length="529" mass="60089">MSTVEEEPLKNGDNKIKTKQKRTFKEKIKYVKENITLEPTLACYVIPRVLSRLATQNMNLDKACRVNMKYGKVVCDALLARNGTKYLKEELEIQEFIAAMESWKNILLTALPSLLILFLGAWSDRTGKRKICILLPIIGELLVCLSSIINVYYFEELPAEVAIFFEAFFPAITGSWIATYLGTFSYIGDISSKESRTFRVGVANLCLTAGAPIGSALSGILLNTIGYYGVFGLSALLNLFSIVYGFYFIKDRVKPATEENDKNKSTGVWSFLKSFFDMNHVKATLQVAFKKGPNHRRTKSILILASIFFIYGPADGEFVVRYLFTRYRFNWDAMKYSFYTTFYILVHLLGALISISLFSRRWKWDDSVLGIISNVSKLVGALSTGLARTSLEMYLAVAVETFNATSFTALRSLSSKLVTSDELGKMTAMFNLMEIVTSLIFDPIYSWMYMITLKINPGIIYFVSTVLTIPPLMFFGWFYLQHRKASRMKTEQPLTDQNYKMKQLMSESEVRKNSLISSLEFVDDKLVLS</sequence>
<dbReference type="AlphaFoldDB" id="A0A9N9QX56"/>
<feature type="transmembrane region" description="Helical" evidence="5">
    <location>
        <begin position="459"/>
        <end position="480"/>
    </location>
</feature>
<dbReference type="Proteomes" id="UP001153714">
    <property type="component" value="Chromosome 13"/>
</dbReference>
<keyword evidence="3 5" id="KW-1133">Transmembrane helix</keyword>
<name>A0A9N9QX56_9NEOP</name>
<reference evidence="6" key="2">
    <citation type="submission" date="2022-10" db="EMBL/GenBank/DDBJ databases">
        <authorList>
            <consortium name="ENA_rothamsted_submissions"/>
            <consortium name="culmorum"/>
            <person name="King R."/>
        </authorList>
    </citation>
    <scope>NUCLEOTIDE SEQUENCE</scope>
</reference>
<protein>
    <recommendedName>
        <fullName evidence="8">Proton-coupled folate transporter</fullName>
    </recommendedName>
</protein>
<feature type="transmembrane region" description="Helical" evidence="5">
    <location>
        <begin position="227"/>
        <end position="249"/>
    </location>
</feature>
<dbReference type="GO" id="GO:0016020">
    <property type="term" value="C:membrane"/>
    <property type="evidence" value="ECO:0007669"/>
    <property type="project" value="UniProtKB-SubCell"/>
</dbReference>
<keyword evidence="7" id="KW-1185">Reference proteome</keyword>
<dbReference type="OrthoDB" id="3026777at2759"/>
<dbReference type="GO" id="GO:0022857">
    <property type="term" value="F:transmembrane transporter activity"/>
    <property type="evidence" value="ECO:0007669"/>
    <property type="project" value="InterPro"/>
</dbReference>
<keyword evidence="2 5" id="KW-0812">Transmembrane</keyword>
<feature type="transmembrane region" description="Helical" evidence="5">
    <location>
        <begin position="134"/>
        <end position="155"/>
    </location>
</feature>
<dbReference type="Gene3D" id="1.20.1250.20">
    <property type="entry name" value="MFS general substrate transporter like domains"/>
    <property type="match status" value="1"/>
</dbReference>
<dbReference type="InterPro" id="IPR036259">
    <property type="entry name" value="MFS_trans_sf"/>
</dbReference>
<evidence type="ECO:0000256" key="2">
    <source>
        <dbReference type="ARBA" id="ARBA00022692"/>
    </source>
</evidence>
<feature type="transmembrane region" description="Helical" evidence="5">
    <location>
        <begin position="200"/>
        <end position="221"/>
    </location>
</feature>
<keyword evidence="4 5" id="KW-0472">Membrane</keyword>
<feature type="transmembrane region" description="Helical" evidence="5">
    <location>
        <begin position="167"/>
        <end position="188"/>
    </location>
</feature>
<feature type="transmembrane region" description="Helical" evidence="5">
    <location>
        <begin position="336"/>
        <end position="355"/>
    </location>
</feature>
<evidence type="ECO:0000256" key="5">
    <source>
        <dbReference type="SAM" id="Phobius"/>
    </source>
</evidence>
<gene>
    <name evidence="6" type="ORF">DIATSA_LOCUS3298</name>
</gene>
<dbReference type="EMBL" id="OU893344">
    <property type="protein sequence ID" value="CAG9785255.1"/>
    <property type="molecule type" value="Genomic_DNA"/>
</dbReference>
<accession>A0A9N9QX56</accession>
<feature type="transmembrane region" description="Helical" evidence="5">
    <location>
        <begin position="301"/>
        <end position="324"/>
    </location>
</feature>
<feature type="transmembrane region" description="Helical" evidence="5">
    <location>
        <begin position="426"/>
        <end position="447"/>
    </location>
</feature>
<evidence type="ECO:0000256" key="1">
    <source>
        <dbReference type="ARBA" id="ARBA00004141"/>
    </source>
</evidence>
<dbReference type="PANTHER" id="PTHR23507">
    <property type="entry name" value="ZGC:174356"/>
    <property type="match status" value="1"/>
</dbReference>
<reference evidence="6" key="1">
    <citation type="submission" date="2021-12" db="EMBL/GenBank/DDBJ databases">
        <authorList>
            <person name="King R."/>
        </authorList>
    </citation>
    <scope>NUCLEOTIDE SEQUENCE</scope>
</reference>
<evidence type="ECO:0000313" key="6">
    <source>
        <dbReference type="EMBL" id="CAG9785255.1"/>
    </source>
</evidence>
<evidence type="ECO:0000256" key="4">
    <source>
        <dbReference type="ARBA" id="ARBA00023136"/>
    </source>
</evidence>
<organism evidence="6 7">
    <name type="scientific">Diatraea saccharalis</name>
    <name type="common">sugarcane borer</name>
    <dbReference type="NCBI Taxonomy" id="40085"/>
    <lineage>
        <taxon>Eukaryota</taxon>
        <taxon>Metazoa</taxon>
        <taxon>Ecdysozoa</taxon>
        <taxon>Arthropoda</taxon>
        <taxon>Hexapoda</taxon>
        <taxon>Insecta</taxon>
        <taxon>Pterygota</taxon>
        <taxon>Neoptera</taxon>
        <taxon>Endopterygota</taxon>
        <taxon>Lepidoptera</taxon>
        <taxon>Glossata</taxon>
        <taxon>Ditrysia</taxon>
        <taxon>Pyraloidea</taxon>
        <taxon>Crambidae</taxon>
        <taxon>Crambinae</taxon>
        <taxon>Diatraea</taxon>
    </lineage>
</organism>
<comment type="subcellular location">
    <subcellularLocation>
        <location evidence="1">Membrane</location>
        <topology evidence="1">Multi-pass membrane protein</topology>
    </subcellularLocation>
</comment>
<evidence type="ECO:0008006" key="8">
    <source>
        <dbReference type="Google" id="ProtNLM"/>
    </source>
</evidence>
<feature type="transmembrane region" description="Helical" evidence="5">
    <location>
        <begin position="106"/>
        <end position="122"/>
    </location>
</feature>
<evidence type="ECO:0000313" key="7">
    <source>
        <dbReference type="Proteomes" id="UP001153714"/>
    </source>
</evidence>
<dbReference type="InterPro" id="IPR011701">
    <property type="entry name" value="MFS"/>
</dbReference>
<dbReference type="Pfam" id="PF07690">
    <property type="entry name" value="MFS_1"/>
    <property type="match status" value="1"/>
</dbReference>
<proteinExistence type="predicted"/>